<feature type="region of interest" description="Disordered" evidence="1">
    <location>
        <begin position="68"/>
        <end position="102"/>
    </location>
</feature>
<dbReference type="AlphaFoldDB" id="A0A195DW42"/>
<feature type="compositionally biased region" description="Acidic residues" evidence="1">
    <location>
        <begin position="76"/>
        <end position="85"/>
    </location>
</feature>
<organism evidence="2 3">
    <name type="scientific">Trachymyrmex cornetzi</name>
    <dbReference type="NCBI Taxonomy" id="471704"/>
    <lineage>
        <taxon>Eukaryota</taxon>
        <taxon>Metazoa</taxon>
        <taxon>Ecdysozoa</taxon>
        <taxon>Arthropoda</taxon>
        <taxon>Hexapoda</taxon>
        <taxon>Insecta</taxon>
        <taxon>Pterygota</taxon>
        <taxon>Neoptera</taxon>
        <taxon>Endopterygota</taxon>
        <taxon>Hymenoptera</taxon>
        <taxon>Apocrita</taxon>
        <taxon>Aculeata</taxon>
        <taxon>Formicoidea</taxon>
        <taxon>Formicidae</taxon>
        <taxon>Myrmicinae</taxon>
        <taxon>Trachymyrmex</taxon>
    </lineage>
</organism>
<sequence>MVEGRADDRSKKSSRCEYVIRNRPRHTATDRRRSGSARALSSPFLASAPNLHYTYRIHFTLNHNSMTSHVMRKKEEEEEEEEEEEKVAKEEGGGARQAGEQAFSVHRKISQPGRGPMPVNSVGRSLTSSNSNGYATGFFTVCQEALARGVHSPDAAIRNRKEASRGRHDSSRFPYEKLQRSVEKFTVKRPLKQRYLAYSERTRLPEKEIEKAASRESCHVAKNIILKTWNVAKDHSSNKTAQVTTTSVLWWQRTFDDVGHKNRLRAPNTLRYEAPISGCLQNYRIIYYMLNILIK</sequence>
<keyword evidence="3" id="KW-1185">Reference proteome</keyword>
<reference evidence="2 3" key="1">
    <citation type="submission" date="2015-09" db="EMBL/GenBank/DDBJ databases">
        <title>Trachymyrmex cornetzi WGS genome.</title>
        <authorList>
            <person name="Nygaard S."/>
            <person name="Hu H."/>
            <person name="Boomsma J."/>
            <person name="Zhang G."/>
        </authorList>
    </citation>
    <scope>NUCLEOTIDE SEQUENCE [LARGE SCALE GENOMIC DNA]</scope>
    <source>
        <strain evidence="2">Tcor2-1</strain>
        <tissue evidence="2">Whole body</tissue>
    </source>
</reference>
<evidence type="ECO:0000256" key="1">
    <source>
        <dbReference type="SAM" id="MobiDB-lite"/>
    </source>
</evidence>
<accession>A0A195DW42</accession>
<proteinExistence type="predicted"/>
<name>A0A195DW42_9HYME</name>
<dbReference type="EMBL" id="KQ980304">
    <property type="protein sequence ID" value="KYN16779.1"/>
    <property type="molecule type" value="Genomic_DNA"/>
</dbReference>
<protein>
    <submittedName>
        <fullName evidence="2">Uncharacterized protein</fullName>
    </submittedName>
</protein>
<dbReference type="Proteomes" id="UP000078492">
    <property type="component" value="Unassembled WGS sequence"/>
</dbReference>
<evidence type="ECO:0000313" key="3">
    <source>
        <dbReference type="Proteomes" id="UP000078492"/>
    </source>
</evidence>
<evidence type="ECO:0000313" key="2">
    <source>
        <dbReference type="EMBL" id="KYN16779.1"/>
    </source>
</evidence>
<gene>
    <name evidence="2" type="ORF">ALC57_10976</name>
</gene>